<dbReference type="PANTHER" id="PTHR42886">
    <property type="entry name" value="RE40534P-RELATED"/>
    <property type="match status" value="1"/>
</dbReference>
<dbReference type="PRINTS" id="PR00111">
    <property type="entry name" value="ABHYDROLASE"/>
</dbReference>
<evidence type="ECO:0000256" key="1">
    <source>
        <dbReference type="ARBA" id="ARBA00038097"/>
    </source>
</evidence>
<dbReference type="Proteomes" id="UP000198287">
    <property type="component" value="Unassembled WGS sequence"/>
</dbReference>
<feature type="domain" description="AB hydrolase-1" evidence="2">
    <location>
        <begin position="96"/>
        <end position="216"/>
    </location>
</feature>
<dbReference type="Pfam" id="PF00561">
    <property type="entry name" value="Abhydrolase_1"/>
    <property type="match status" value="1"/>
</dbReference>
<evidence type="ECO:0000313" key="3">
    <source>
        <dbReference type="EMBL" id="OXA60953.1"/>
    </source>
</evidence>
<dbReference type="InterPro" id="IPR000073">
    <property type="entry name" value="AB_hydrolase_1"/>
</dbReference>
<dbReference type="OrthoDB" id="7457040at2759"/>
<dbReference type="EMBL" id="LNIX01000002">
    <property type="protein sequence ID" value="OXA60953.1"/>
    <property type="molecule type" value="Genomic_DNA"/>
</dbReference>
<dbReference type="GO" id="GO:0006654">
    <property type="term" value="P:phosphatidic acid biosynthetic process"/>
    <property type="evidence" value="ECO:0007669"/>
    <property type="project" value="TreeGrafter"/>
</dbReference>
<protein>
    <submittedName>
        <fullName evidence="3">Abhydrolase domain-containing protein 4</fullName>
    </submittedName>
</protein>
<reference evidence="3 4" key="1">
    <citation type="submission" date="2015-12" db="EMBL/GenBank/DDBJ databases">
        <title>The genome of Folsomia candida.</title>
        <authorList>
            <person name="Faddeeva A."/>
            <person name="Derks M.F."/>
            <person name="Anvar Y."/>
            <person name="Smit S."/>
            <person name="Van Straalen N."/>
            <person name="Roelofs D."/>
        </authorList>
    </citation>
    <scope>NUCLEOTIDE SEQUENCE [LARGE SCALE GENOMIC DNA]</scope>
    <source>
        <strain evidence="3 4">VU population</strain>
        <tissue evidence="3">Whole body</tissue>
    </source>
</reference>
<accession>A0A226ETL9</accession>
<dbReference type="SUPFAM" id="SSF53474">
    <property type="entry name" value="alpha/beta-Hydrolases"/>
    <property type="match status" value="1"/>
</dbReference>
<dbReference type="GO" id="GO:0055088">
    <property type="term" value="P:lipid homeostasis"/>
    <property type="evidence" value="ECO:0007669"/>
    <property type="project" value="TreeGrafter"/>
</dbReference>
<dbReference type="GO" id="GO:0052689">
    <property type="term" value="F:carboxylic ester hydrolase activity"/>
    <property type="evidence" value="ECO:0007669"/>
    <property type="project" value="TreeGrafter"/>
</dbReference>
<evidence type="ECO:0000259" key="2">
    <source>
        <dbReference type="Pfam" id="PF00561"/>
    </source>
</evidence>
<evidence type="ECO:0000313" key="4">
    <source>
        <dbReference type="Proteomes" id="UP000198287"/>
    </source>
</evidence>
<dbReference type="PANTHER" id="PTHR42886:SF29">
    <property type="entry name" value="PUMMELIG, ISOFORM A"/>
    <property type="match status" value="1"/>
</dbReference>
<comment type="similarity">
    <text evidence="1">Belongs to the peptidase S33 family. ABHD4/ABHD5 subfamily.</text>
</comment>
<dbReference type="Gene3D" id="3.40.50.1820">
    <property type="entry name" value="alpha/beta hydrolase"/>
    <property type="match status" value="1"/>
</dbReference>
<organism evidence="3 4">
    <name type="scientific">Folsomia candida</name>
    <name type="common">Springtail</name>
    <dbReference type="NCBI Taxonomy" id="158441"/>
    <lineage>
        <taxon>Eukaryota</taxon>
        <taxon>Metazoa</taxon>
        <taxon>Ecdysozoa</taxon>
        <taxon>Arthropoda</taxon>
        <taxon>Hexapoda</taxon>
        <taxon>Collembola</taxon>
        <taxon>Entomobryomorpha</taxon>
        <taxon>Isotomoidea</taxon>
        <taxon>Isotomidae</taxon>
        <taxon>Proisotominae</taxon>
        <taxon>Folsomia</taxon>
    </lineage>
</organism>
<keyword evidence="4" id="KW-1185">Reference proteome</keyword>
<proteinExistence type="inferred from homology"/>
<dbReference type="GO" id="GO:0042171">
    <property type="term" value="F:lysophosphatidic acid acyltransferase activity"/>
    <property type="evidence" value="ECO:0007669"/>
    <property type="project" value="TreeGrafter"/>
</dbReference>
<name>A0A226ETL9_FOLCA</name>
<keyword evidence="3" id="KW-0378">Hydrolase</keyword>
<sequence length="377" mass="42472">MSGNNQNYNTIVGPNNIEEIRAHSSRRRFGLRWIPTSAQEFEDSEIKLLNCLNVPYEIGFVNAGQVLQPGFCCGVAKLINVKIRTLVVNKTRPGTPLLLLHGLGLGIGCFVPVIRAVGQQFRGPIYALDLPGFGLSTRFNFPTDPKETEETYIKLLEGWRHTLNLQRVFIGGHSFGGFLATSYALKYQDRVQELVLFDPWGFPEKPEKVSYFAGFQNPFVIHFITLVTERVNVNAHFRLLGPWGPKSFASAIETTWSGCSASKLFEIQSGLEGSDRLLSEYMYHCIAGNPSGEAAFRSMMNWLVYTKEPMARRLHRLNTPVTMLYPEDHSFVPSIPDDELECLIGPLCRLKIIIIPSRHHENMLVSKTVEDVLLNLT</sequence>
<gene>
    <name evidence="3" type="ORF">Fcan01_04777</name>
</gene>
<comment type="caution">
    <text evidence="3">The sequence shown here is derived from an EMBL/GenBank/DDBJ whole genome shotgun (WGS) entry which is preliminary data.</text>
</comment>
<dbReference type="InterPro" id="IPR029058">
    <property type="entry name" value="AB_hydrolase_fold"/>
</dbReference>
<dbReference type="AlphaFoldDB" id="A0A226ETL9"/>